<comment type="caution">
    <text evidence="1">The sequence shown here is derived from an EMBL/GenBank/DDBJ whole genome shotgun (WGS) entry which is preliminary data.</text>
</comment>
<sequence>MAGLCEGGNGPTGSLKAIIAYAVTQLGVNSQFQNLIFATGGNKNKLFKKQMHEGKHFVGQKVENSLILKTGY</sequence>
<reference evidence="1 2" key="1">
    <citation type="journal article" date="2022" name="Allergy">
        <title>Genome assembly and annotation of Periplaneta americana reveal a comprehensive cockroach allergen profile.</title>
        <authorList>
            <person name="Wang L."/>
            <person name="Xiong Q."/>
            <person name="Saelim N."/>
            <person name="Wang L."/>
            <person name="Nong W."/>
            <person name="Wan A.T."/>
            <person name="Shi M."/>
            <person name="Liu X."/>
            <person name="Cao Q."/>
            <person name="Hui J.H.L."/>
            <person name="Sookrung N."/>
            <person name="Leung T.F."/>
            <person name="Tungtrongchitr A."/>
            <person name="Tsui S.K.W."/>
        </authorList>
    </citation>
    <scope>NUCLEOTIDE SEQUENCE [LARGE SCALE GENOMIC DNA]</scope>
    <source>
        <strain evidence="1">PWHHKU_190912</strain>
    </source>
</reference>
<dbReference type="Proteomes" id="UP001148838">
    <property type="component" value="Unassembled WGS sequence"/>
</dbReference>
<dbReference type="EMBL" id="JAJSOF020000019">
    <property type="protein sequence ID" value="KAJ4437996.1"/>
    <property type="molecule type" value="Genomic_DNA"/>
</dbReference>
<evidence type="ECO:0000313" key="2">
    <source>
        <dbReference type="Proteomes" id="UP001148838"/>
    </source>
</evidence>
<protein>
    <submittedName>
        <fullName evidence="1">Uncharacterized protein</fullName>
    </submittedName>
</protein>
<evidence type="ECO:0000313" key="1">
    <source>
        <dbReference type="EMBL" id="KAJ4437996.1"/>
    </source>
</evidence>
<name>A0ABQ8SUX0_PERAM</name>
<proteinExistence type="predicted"/>
<gene>
    <name evidence="1" type="ORF">ANN_13935</name>
</gene>
<accession>A0ABQ8SUX0</accession>
<organism evidence="1 2">
    <name type="scientific">Periplaneta americana</name>
    <name type="common">American cockroach</name>
    <name type="synonym">Blatta americana</name>
    <dbReference type="NCBI Taxonomy" id="6978"/>
    <lineage>
        <taxon>Eukaryota</taxon>
        <taxon>Metazoa</taxon>
        <taxon>Ecdysozoa</taxon>
        <taxon>Arthropoda</taxon>
        <taxon>Hexapoda</taxon>
        <taxon>Insecta</taxon>
        <taxon>Pterygota</taxon>
        <taxon>Neoptera</taxon>
        <taxon>Polyneoptera</taxon>
        <taxon>Dictyoptera</taxon>
        <taxon>Blattodea</taxon>
        <taxon>Blattoidea</taxon>
        <taxon>Blattidae</taxon>
        <taxon>Blattinae</taxon>
        <taxon>Periplaneta</taxon>
    </lineage>
</organism>
<keyword evidence="2" id="KW-1185">Reference proteome</keyword>